<dbReference type="PANTHER" id="PTHR12766:SF7">
    <property type="entry name" value="DEATH DOMAIN-ASSOCIATED PROTEIN 6"/>
    <property type="match status" value="1"/>
</dbReference>
<feature type="region of interest" description="Disordered" evidence="2">
    <location>
        <begin position="1055"/>
        <end position="1118"/>
    </location>
</feature>
<dbReference type="GO" id="GO:0003713">
    <property type="term" value="F:transcription coactivator activity"/>
    <property type="evidence" value="ECO:0007669"/>
    <property type="project" value="TreeGrafter"/>
</dbReference>
<dbReference type="InterPro" id="IPR046378">
    <property type="entry name" value="DAXX_histone-bd"/>
</dbReference>
<feature type="compositionally biased region" description="Polar residues" evidence="2">
    <location>
        <begin position="745"/>
        <end position="755"/>
    </location>
</feature>
<feature type="coiled-coil region" evidence="1">
    <location>
        <begin position="222"/>
        <end position="256"/>
    </location>
</feature>
<keyword evidence="1" id="KW-0175">Coiled coil</keyword>
<dbReference type="GO" id="GO:0003714">
    <property type="term" value="F:transcription corepressor activity"/>
    <property type="evidence" value="ECO:0007669"/>
    <property type="project" value="TreeGrafter"/>
</dbReference>
<feature type="compositionally biased region" description="Polar residues" evidence="2">
    <location>
        <begin position="783"/>
        <end position="800"/>
    </location>
</feature>
<evidence type="ECO:0000259" key="3">
    <source>
        <dbReference type="Pfam" id="PF20920"/>
    </source>
</evidence>
<feature type="compositionally biased region" description="Basic and acidic residues" evidence="2">
    <location>
        <begin position="1185"/>
        <end position="1196"/>
    </location>
</feature>
<feature type="region of interest" description="Disordered" evidence="2">
    <location>
        <begin position="993"/>
        <end position="1014"/>
    </location>
</feature>
<dbReference type="InterPro" id="IPR046426">
    <property type="entry name" value="DAXX_histone-bd_sf"/>
</dbReference>
<feature type="compositionally biased region" description="Polar residues" evidence="2">
    <location>
        <begin position="156"/>
        <end position="173"/>
    </location>
</feature>
<feature type="compositionally biased region" description="Basic and acidic residues" evidence="2">
    <location>
        <begin position="820"/>
        <end position="847"/>
    </location>
</feature>
<dbReference type="Pfam" id="PF20920">
    <property type="entry name" value="DAXX_hist_bd"/>
    <property type="match status" value="1"/>
</dbReference>
<dbReference type="OrthoDB" id="7492809at2759"/>
<evidence type="ECO:0000313" key="5">
    <source>
        <dbReference type="Proteomes" id="UP001152795"/>
    </source>
</evidence>
<accession>A0A6S7G476</accession>
<feature type="compositionally biased region" description="Polar residues" evidence="2">
    <location>
        <begin position="848"/>
        <end position="867"/>
    </location>
</feature>
<feature type="compositionally biased region" description="Polar residues" evidence="2">
    <location>
        <begin position="875"/>
        <end position="891"/>
    </location>
</feature>
<feature type="region of interest" description="Disordered" evidence="2">
    <location>
        <begin position="586"/>
        <end position="615"/>
    </location>
</feature>
<comment type="caution">
    <text evidence="4">The sequence shown here is derived from an EMBL/GenBank/DDBJ whole genome shotgun (WGS) entry which is preliminary data.</text>
</comment>
<dbReference type="GO" id="GO:0016605">
    <property type="term" value="C:PML body"/>
    <property type="evidence" value="ECO:0007669"/>
    <property type="project" value="TreeGrafter"/>
</dbReference>
<dbReference type="GO" id="GO:0042393">
    <property type="term" value="F:histone binding"/>
    <property type="evidence" value="ECO:0007669"/>
    <property type="project" value="InterPro"/>
</dbReference>
<proteinExistence type="predicted"/>
<feature type="region of interest" description="Disordered" evidence="2">
    <location>
        <begin position="687"/>
        <end position="800"/>
    </location>
</feature>
<evidence type="ECO:0000313" key="4">
    <source>
        <dbReference type="EMBL" id="CAB3983602.1"/>
    </source>
</evidence>
<dbReference type="Proteomes" id="UP001152795">
    <property type="component" value="Unassembled WGS sequence"/>
</dbReference>
<reference evidence="4" key="1">
    <citation type="submission" date="2020-04" db="EMBL/GenBank/DDBJ databases">
        <authorList>
            <person name="Alioto T."/>
            <person name="Alioto T."/>
            <person name="Gomez Garrido J."/>
        </authorList>
    </citation>
    <scope>NUCLEOTIDE SEQUENCE</scope>
    <source>
        <strain evidence="4">A484AB</strain>
    </source>
</reference>
<feature type="region of interest" description="Disordered" evidence="2">
    <location>
        <begin position="663"/>
        <end position="682"/>
    </location>
</feature>
<feature type="region of interest" description="Disordered" evidence="2">
    <location>
        <begin position="959"/>
        <end position="980"/>
    </location>
</feature>
<feature type="region of interest" description="Disordered" evidence="2">
    <location>
        <begin position="1155"/>
        <end position="1196"/>
    </location>
</feature>
<dbReference type="AlphaFoldDB" id="A0A6S7G476"/>
<feature type="compositionally biased region" description="Low complexity" evidence="2">
    <location>
        <begin position="892"/>
        <end position="902"/>
    </location>
</feature>
<dbReference type="EMBL" id="CACRXK020000632">
    <property type="protein sequence ID" value="CAB3983602.1"/>
    <property type="molecule type" value="Genomic_DNA"/>
</dbReference>
<keyword evidence="5" id="KW-1185">Reference proteome</keyword>
<protein>
    <recommendedName>
        <fullName evidence="3">Daxx histone-binding domain-containing protein</fullName>
    </recommendedName>
</protein>
<evidence type="ECO:0000256" key="1">
    <source>
        <dbReference type="SAM" id="Coils"/>
    </source>
</evidence>
<feature type="compositionally biased region" description="Polar residues" evidence="2">
    <location>
        <begin position="1001"/>
        <end position="1011"/>
    </location>
</feature>
<feature type="compositionally biased region" description="Polar residues" evidence="2">
    <location>
        <begin position="703"/>
        <end position="735"/>
    </location>
</feature>
<feature type="compositionally biased region" description="Basic and acidic residues" evidence="2">
    <location>
        <begin position="466"/>
        <end position="475"/>
    </location>
</feature>
<organism evidence="4 5">
    <name type="scientific">Paramuricea clavata</name>
    <name type="common">Red gorgonian</name>
    <name type="synonym">Violescent sea-whip</name>
    <dbReference type="NCBI Taxonomy" id="317549"/>
    <lineage>
        <taxon>Eukaryota</taxon>
        <taxon>Metazoa</taxon>
        <taxon>Cnidaria</taxon>
        <taxon>Anthozoa</taxon>
        <taxon>Octocorallia</taxon>
        <taxon>Malacalcyonacea</taxon>
        <taxon>Plexauridae</taxon>
        <taxon>Paramuricea</taxon>
    </lineage>
</organism>
<feature type="domain" description="Daxx histone-binding" evidence="3">
    <location>
        <begin position="335"/>
        <end position="421"/>
    </location>
</feature>
<feature type="region of interest" description="Disordered" evidence="2">
    <location>
        <begin position="155"/>
        <end position="181"/>
    </location>
</feature>
<feature type="compositionally biased region" description="Polar residues" evidence="2">
    <location>
        <begin position="1103"/>
        <end position="1118"/>
    </location>
</feature>
<feature type="compositionally biased region" description="Low complexity" evidence="2">
    <location>
        <begin position="1065"/>
        <end position="1075"/>
    </location>
</feature>
<dbReference type="GO" id="GO:0050681">
    <property type="term" value="F:nuclear androgen receptor binding"/>
    <property type="evidence" value="ECO:0007669"/>
    <property type="project" value="TreeGrafter"/>
</dbReference>
<name>A0A6S7G476_PARCT</name>
<dbReference type="Gene3D" id="1.20.58.2170">
    <property type="match status" value="1"/>
</dbReference>
<sequence>MANIANVFTENSSKNQSSFEVITLSSDEEQSEQSNEDVSFLFKRFILACRPHVRQEAIKDARSLFTEVQGKLTASHDLVAMLERYVKEIKKENAGLYFSLICRTLKAEKSINNGVVLNSGNGLTNAGENLDVVNKVPKSVTFCDVSEARGFEPTAKLSTNQNNSTTSAPQIATISDDDDFVGPKPSKMPTERIENIPSTSSACQDATANKTKGKISTRTLTVKQRKKLAARLKQRLKEISNEIKILNRAELTLEEMDMCDSTYIKENQLKKKFEKTWTKLCKILGREPNTGRVVEKPIRASSTGYSMIDKAVAKFLKEKPGSFPDYFDIRDIVMKTNKKYDLRMSPQVLNGLIADIFTDIGNKLQRRRERDLLFNFGSHLLDDFKTEDDPALSNKDLALQLEKNRRISKRNLKHVYTKYAHLERYEIDEKTRKSGSSRVNKDMSSESGTSDDEQDHQRSRNHNRYARLDRQEVIGKSKKGLSSTPGSSRGLDGDICSESGSSDNEQDIPRAEFDDSIVVVDSDVPTSQELSFVSVSPKLSTDMLSTSHVEQSLSDTDRMEVSLSDNERPESPIFPLTCLTQNETGTSEQTLSTFDPDCSNNDTQTNQQTFSSSSDCEIINNPSEHKQFVTLANEPSVSEIQLNTDYDCEIVNEPTEQLVTMKQFEPVNEPSVSDKLNTDDDYEIVNNPKQQSVTMKQLDEPVNESSAQLDQPVNEPSAQLDESINEPSVSDSQPNTDDDCKIVNNPKQQSVTMKQLDQPASEPSVNEPHPDDCLIIDDDQEDSASTSCSEPLKIPTSTPSDELIKTLNVLREVFRTRFDPRNESTRDESTESRDESMDESSRAESTESRNTNLVSQTVQNTVCSSEDSTMKDTAQDLNLKSGHSNSVSQTDSSKAWSSKSSSDNTEDLNVCGNSDLDCVTIVSDSDVIMSNNDQYSTSNSVKDGIGTLTYCPIETSHTIARTSSNSPPKHTQSLSTEAPTNVVFSRKTITSNLCHPPLSPKPSTSETSNVVNPRKRKASTELAIQIPKQSVKCLEHLAWCLKNKRLKLPDAWVNSKKAEKNSDVSSSKPTTSKESSAIRSDVPALSKPTTSSAVRSDVPDLSKPTTSSTVSQTLSENNSQLVNGKAKIDLQHRHVFREKTLNALQVPKKLACNNNVNSGFQSDDNNVNSGLQSDDINSSAPASDDADKREVIIIDD</sequence>
<evidence type="ECO:0000256" key="2">
    <source>
        <dbReference type="SAM" id="MobiDB-lite"/>
    </source>
</evidence>
<dbReference type="PANTHER" id="PTHR12766">
    <property type="entry name" value="DEATH DOMAIN-ASSOCIATED PROTEIN 6 DAXX"/>
    <property type="match status" value="1"/>
</dbReference>
<gene>
    <name evidence="4" type="ORF">PACLA_8A032285</name>
</gene>
<feature type="compositionally biased region" description="Low complexity" evidence="2">
    <location>
        <begin position="597"/>
        <end position="615"/>
    </location>
</feature>
<feature type="compositionally biased region" description="Polar residues" evidence="2">
    <location>
        <begin position="1155"/>
        <end position="1181"/>
    </location>
</feature>
<feature type="region of interest" description="Disordered" evidence="2">
    <location>
        <begin position="430"/>
        <end position="511"/>
    </location>
</feature>
<feature type="region of interest" description="Disordered" evidence="2">
    <location>
        <begin position="820"/>
        <end position="909"/>
    </location>
</feature>